<evidence type="ECO:0000313" key="2">
    <source>
        <dbReference type="Proteomes" id="UP000244240"/>
    </source>
</evidence>
<dbReference type="AlphaFoldDB" id="A0A2T6C891"/>
<dbReference type="Proteomes" id="UP000244240">
    <property type="component" value="Unassembled WGS sequence"/>
</dbReference>
<gene>
    <name evidence="1" type="ORF">C8P63_10216</name>
</gene>
<sequence>MGKESFRFFLKPGVRIEREGERWIFRLGRETVVVKDSGEAGRFWEENRFGRFIGESAELPPFPERDRLLESGC</sequence>
<organism evidence="1 2">
    <name type="scientific">Melghirimyces profundicolus</name>
    <dbReference type="NCBI Taxonomy" id="1242148"/>
    <lineage>
        <taxon>Bacteria</taxon>
        <taxon>Bacillati</taxon>
        <taxon>Bacillota</taxon>
        <taxon>Bacilli</taxon>
        <taxon>Bacillales</taxon>
        <taxon>Thermoactinomycetaceae</taxon>
        <taxon>Melghirimyces</taxon>
    </lineage>
</organism>
<keyword evidence="2" id="KW-1185">Reference proteome</keyword>
<dbReference type="RefSeq" id="WP_108021596.1">
    <property type="nucleotide sequence ID" value="NZ_QBKR01000002.1"/>
</dbReference>
<comment type="caution">
    <text evidence="1">The sequence shown here is derived from an EMBL/GenBank/DDBJ whole genome shotgun (WGS) entry which is preliminary data.</text>
</comment>
<accession>A0A2T6C891</accession>
<proteinExistence type="predicted"/>
<dbReference type="OrthoDB" id="8019456at2"/>
<evidence type="ECO:0000313" key="1">
    <source>
        <dbReference type="EMBL" id="PTX64523.1"/>
    </source>
</evidence>
<dbReference type="EMBL" id="QBKR01000002">
    <property type="protein sequence ID" value="PTX64523.1"/>
    <property type="molecule type" value="Genomic_DNA"/>
</dbReference>
<name>A0A2T6C891_9BACL</name>
<reference evidence="1 2" key="1">
    <citation type="submission" date="2018-04" db="EMBL/GenBank/DDBJ databases">
        <title>Genomic Encyclopedia of Archaeal and Bacterial Type Strains, Phase II (KMG-II): from individual species to whole genera.</title>
        <authorList>
            <person name="Goeker M."/>
        </authorList>
    </citation>
    <scope>NUCLEOTIDE SEQUENCE [LARGE SCALE GENOMIC DNA]</scope>
    <source>
        <strain evidence="1 2">DSM 45787</strain>
    </source>
</reference>
<protein>
    <submittedName>
        <fullName evidence="1">Uncharacterized protein</fullName>
    </submittedName>
</protein>